<proteinExistence type="predicted"/>
<gene>
    <name evidence="1" type="ORF">KYC_18220</name>
</gene>
<evidence type="ECO:0008006" key="3">
    <source>
        <dbReference type="Google" id="ProtNLM"/>
    </source>
</evidence>
<dbReference type="Proteomes" id="UP000003113">
    <property type="component" value="Unassembled WGS sequence"/>
</dbReference>
<evidence type="ECO:0000313" key="1">
    <source>
        <dbReference type="EMBL" id="EHK64773.1"/>
    </source>
</evidence>
<accession>H0FAE2</accession>
<organism evidence="1 2">
    <name type="scientific">Achromobacter arsenitoxydans SY8</name>
    <dbReference type="NCBI Taxonomy" id="477184"/>
    <lineage>
        <taxon>Bacteria</taxon>
        <taxon>Pseudomonadati</taxon>
        <taxon>Pseudomonadota</taxon>
        <taxon>Betaproteobacteria</taxon>
        <taxon>Burkholderiales</taxon>
        <taxon>Alcaligenaceae</taxon>
        <taxon>Achromobacter</taxon>
    </lineage>
</organism>
<dbReference type="RefSeq" id="WP_008164952.1">
    <property type="nucleotide sequence ID" value="NZ_AGUF01000057.1"/>
</dbReference>
<dbReference type="AlphaFoldDB" id="H0FAE2"/>
<keyword evidence="2" id="KW-1185">Reference proteome</keyword>
<dbReference type="EMBL" id="AGUF01000057">
    <property type="protein sequence ID" value="EHK64773.1"/>
    <property type="molecule type" value="Genomic_DNA"/>
</dbReference>
<protein>
    <recommendedName>
        <fullName evidence="3">Tail fiber protein</fullName>
    </recommendedName>
</protein>
<dbReference type="OrthoDB" id="8642138at2"/>
<dbReference type="STRING" id="477184.KYC_18220"/>
<comment type="caution">
    <text evidence="1">The sequence shown here is derived from an EMBL/GenBank/DDBJ whole genome shotgun (WGS) entry which is preliminary data.</text>
</comment>
<reference evidence="1 2" key="1">
    <citation type="journal article" date="2012" name="J. Bacteriol.">
        <title>Genome sequence of the highly efficient arsenite-oxidizing bacterium Achromobacter arsenitoxydans SY8.</title>
        <authorList>
            <person name="Li X."/>
            <person name="Hu Y."/>
            <person name="Gong J."/>
            <person name="Lin Y."/>
            <person name="Johnstone L."/>
            <person name="Rensing C."/>
            <person name="Wang G."/>
        </authorList>
    </citation>
    <scope>NUCLEOTIDE SEQUENCE [LARGE SCALE GENOMIC DNA]</scope>
    <source>
        <strain evidence="1 2">SY8</strain>
    </source>
</reference>
<name>H0FAE2_9BURK</name>
<sequence length="410" mass="42412">MAITSLPTPPSRSDPENFAERADAFMAALPRFADEANALQLDVTASAVAADNDATAAAQSAYAAGLSRAAAASSADAAASSQQGASQKAAESGGSAALARQWATKLGEPVDTGEFSAKHYAQLAAQGMGLPVFPLASIPSTNVGPIFVVTQGPMEWVAVRSRYEVSQPAHGQCRFVYVSPAECRLMPHNGNGLIIGGRQFRIPMAGVAFPSAAVTPSTFAYVYARDDGVGKVYLEASTTGHTTHSDGVEVMLGDATRTLIGMVYTTGASQFVFTPAELRVASWFNRKTTIGYEGPSDSQTASTNYVPLTAGVRALVWASVDVGLHLSGVVWPSPNPGGAAYLVIALNGVGIVGGYGYSLPANASYQTATAISGRHVPTADGMINIQPYGRVGSASIPVVFKQDLSVVCDI</sequence>
<evidence type="ECO:0000313" key="2">
    <source>
        <dbReference type="Proteomes" id="UP000003113"/>
    </source>
</evidence>